<feature type="compositionally biased region" description="Acidic residues" evidence="1">
    <location>
        <begin position="47"/>
        <end position="61"/>
    </location>
</feature>
<protein>
    <submittedName>
        <fullName evidence="3">LysM peptidoglycan-binding domain-containing protein</fullName>
    </submittedName>
</protein>
<reference evidence="3 4" key="1">
    <citation type="submission" date="2019-11" db="EMBL/GenBank/DDBJ databases">
        <authorList>
            <person name="He Y."/>
        </authorList>
    </citation>
    <scope>NUCLEOTIDE SEQUENCE [LARGE SCALE GENOMIC DNA]</scope>
    <source>
        <strain evidence="3 4">SCSIO 58843</strain>
    </source>
</reference>
<dbReference type="SMART" id="SM00257">
    <property type="entry name" value="LysM"/>
    <property type="match status" value="1"/>
</dbReference>
<dbReference type="InterPro" id="IPR018392">
    <property type="entry name" value="LysM"/>
</dbReference>
<gene>
    <name evidence="3" type="ORF">GH723_15275</name>
</gene>
<dbReference type="PROSITE" id="PS51257">
    <property type="entry name" value="PROKAR_LIPOPROTEIN"/>
    <property type="match status" value="1"/>
</dbReference>
<feature type="domain" description="LysM" evidence="2">
    <location>
        <begin position="71"/>
        <end position="115"/>
    </location>
</feature>
<feature type="region of interest" description="Disordered" evidence="1">
    <location>
        <begin position="115"/>
        <end position="137"/>
    </location>
</feature>
<dbReference type="Proteomes" id="UP000334019">
    <property type="component" value="Chromosome"/>
</dbReference>
<dbReference type="EMBL" id="CP045851">
    <property type="protein sequence ID" value="QGG96348.1"/>
    <property type="molecule type" value="Genomic_DNA"/>
</dbReference>
<dbReference type="KEGG" id="atq:GH723_15275"/>
<keyword evidence="4" id="KW-1185">Reference proteome</keyword>
<accession>A0A5Q2RHM1</accession>
<evidence type="ECO:0000259" key="2">
    <source>
        <dbReference type="PROSITE" id="PS51782"/>
    </source>
</evidence>
<evidence type="ECO:0000256" key="1">
    <source>
        <dbReference type="SAM" id="MobiDB-lite"/>
    </source>
</evidence>
<dbReference type="PROSITE" id="PS51782">
    <property type="entry name" value="LYSM"/>
    <property type="match status" value="1"/>
</dbReference>
<dbReference type="SUPFAM" id="SSF54106">
    <property type="entry name" value="LysM domain"/>
    <property type="match status" value="1"/>
</dbReference>
<sequence>MSRSSLLGRRWVGPALAVAVILGAAGCGDFQLAEFTRATTTTVEVEPAPDDIDDPAIEEEQTPSTVEICPVRYVVAEGESLSHVATRCGVPVAAIMEANGILDASSIRAGEQIVIPDPNAPVPPPWQQNEDGPGIGR</sequence>
<dbReference type="AlphaFoldDB" id="A0A5Q2RHM1"/>
<dbReference type="RefSeq" id="WP_153760452.1">
    <property type="nucleotide sequence ID" value="NZ_CP045851.1"/>
</dbReference>
<evidence type="ECO:0000313" key="4">
    <source>
        <dbReference type="Proteomes" id="UP000334019"/>
    </source>
</evidence>
<dbReference type="Gene3D" id="3.10.350.10">
    <property type="entry name" value="LysM domain"/>
    <property type="match status" value="1"/>
</dbReference>
<evidence type="ECO:0000313" key="3">
    <source>
        <dbReference type="EMBL" id="QGG96348.1"/>
    </source>
</evidence>
<name>A0A5Q2RHM1_9ACTN</name>
<dbReference type="CDD" id="cd00118">
    <property type="entry name" value="LysM"/>
    <property type="match status" value="1"/>
</dbReference>
<dbReference type="Pfam" id="PF01476">
    <property type="entry name" value="LysM"/>
    <property type="match status" value="1"/>
</dbReference>
<feature type="region of interest" description="Disordered" evidence="1">
    <location>
        <begin position="42"/>
        <end position="63"/>
    </location>
</feature>
<proteinExistence type="predicted"/>
<organism evidence="3 4">
    <name type="scientific">Actinomarinicola tropica</name>
    <dbReference type="NCBI Taxonomy" id="2789776"/>
    <lineage>
        <taxon>Bacteria</taxon>
        <taxon>Bacillati</taxon>
        <taxon>Actinomycetota</taxon>
        <taxon>Acidimicrobiia</taxon>
        <taxon>Acidimicrobiales</taxon>
        <taxon>Iamiaceae</taxon>
        <taxon>Actinomarinicola</taxon>
    </lineage>
</organism>
<dbReference type="InterPro" id="IPR036779">
    <property type="entry name" value="LysM_dom_sf"/>
</dbReference>